<protein>
    <recommendedName>
        <fullName evidence="4">Probable cell division protein WhiA</fullName>
    </recommendedName>
</protein>
<sequence length="303" mass="34206">MSFTTTVKEEILTQSPKNKEELSAIIKMSGSIGLTGQGLTLSITSENAKIARHIYSLFECHYGIHPEIKYHQKTNLRKNRVYNVFVEQDVNAIMADLQLADSFFGFETGVNPMILEDDDLGRAYLRGAFLATGTIRDPESGRYQLEIFSVYQDHAEDLLRLMQKFLLEAKIIEHKNGTVTYLQKAEDIMDFLILVGAEAAKESYEEVKVYREARNDINRANNAETANIAKTISASMKTINNIIKIMDTVGLDTLPLELQQIAQVRIANPDFSMQQIADSLDFPLTKSGVNHRLRKINQLADEL</sequence>
<dbReference type="GeneID" id="98393591"/>
<keyword evidence="3 4" id="KW-0131">Cell cycle</keyword>
<dbReference type="GO" id="GO:0043937">
    <property type="term" value="P:regulation of sporulation"/>
    <property type="evidence" value="ECO:0007669"/>
    <property type="project" value="InterPro"/>
</dbReference>
<dbReference type="RefSeq" id="WP_104968137.1">
    <property type="nucleotide sequence ID" value="NZ_CP025536.1"/>
</dbReference>
<evidence type="ECO:0000259" key="5">
    <source>
        <dbReference type="Pfam" id="PF02650"/>
    </source>
</evidence>
<dbReference type="Pfam" id="PF14527">
    <property type="entry name" value="LAGLIDADG_WhiA"/>
    <property type="match status" value="1"/>
</dbReference>
<comment type="function">
    <text evidence="4">Involved in cell division and chromosome segregation.</text>
</comment>
<accession>A0A2L0D4S8</accession>
<dbReference type="InterPro" id="IPR027434">
    <property type="entry name" value="Homing_endonucl"/>
</dbReference>
<evidence type="ECO:0000256" key="1">
    <source>
        <dbReference type="ARBA" id="ARBA00022618"/>
    </source>
</evidence>
<dbReference type="KEGG" id="splr:C0J00_06675"/>
<dbReference type="OrthoDB" id="401278at2"/>
<gene>
    <name evidence="4 8" type="primary">whiA</name>
    <name evidence="8" type="ORF">C0J00_06675</name>
</gene>
<evidence type="ECO:0000313" key="9">
    <source>
        <dbReference type="Proteomes" id="UP000238956"/>
    </source>
</evidence>
<evidence type="ECO:0000313" key="8">
    <source>
        <dbReference type="EMBL" id="AUW96815.1"/>
    </source>
</evidence>
<evidence type="ECO:0000256" key="2">
    <source>
        <dbReference type="ARBA" id="ARBA00023125"/>
    </source>
</evidence>
<dbReference type="NCBIfam" id="TIGR00647">
    <property type="entry name" value="DNA_bind_WhiA"/>
    <property type="match status" value="1"/>
</dbReference>
<comment type="similarity">
    <text evidence="4">Belongs to the WhiA family.</text>
</comment>
<organism evidence="8 9">
    <name type="scientific">Streptococcus pluranimalium</name>
    <dbReference type="NCBI Taxonomy" id="82348"/>
    <lineage>
        <taxon>Bacteria</taxon>
        <taxon>Bacillati</taxon>
        <taxon>Bacillota</taxon>
        <taxon>Bacilli</taxon>
        <taxon>Lactobacillales</taxon>
        <taxon>Streptococcaceae</taxon>
        <taxon>Streptococcus</taxon>
    </lineage>
</organism>
<dbReference type="PANTHER" id="PTHR37307">
    <property type="entry name" value="CELL DIVISION PROTEIN WHIA-RELATED"/>
    <property type="match status" value="1"/>
</dbReference>
<dbReference type="InterPro" id="IPR039518">
    <property type="entry name" value="WhiA_LAGLIDADG_dom"/>
</dbReference>
<evidence type="ECO:0000259" key="6">
    <source>
        <dbReference type="Pfam" id="PF10298"/>
    </source>
</evidence>
<name>A0A2L0D4S8_9STRE</name>
<dbReference type="InterPro" id="IPR003802">
    <property type="entry name" value="Sporulation_regulator_WhiA"/>
</dbReference>
<keyword evidence="2 4" id="KW-0238">DNA-binding</keyword>
<evidence type="ECO:0000259" key="7">
    <source>
        <dbReference type="Pfam" id="PF14527"/>
    </source>
</evidence>
<dbReference type="GO" id="GO:0003677">
    <property type="term" value="F:DNA binding"/>
    <property type="evidence" value="ECO:0007669"/>
    <property type="project" value="UniProtKB-UniRule"/>
</dbReference>
<dbReference type="GO" id="GO:0051301">
    <property type="term" value="P:cell division"/>
    <property type="evidence" value="ECO:0007669"/>
    <property type="project" value="UniProtKB-UniRule"/>
</dbReference>
<dbReference type="Pfam" id="PF02650">
    <property type="entry name" value="HTH_WhiA"/>
    <property type="match status" value="1"/>
</dbReference>
<dbReference type="InterPro" id="IPR023054">
    <property type="entry name" value="Sporulation_regulator_WhiA_C"/>
</dbReference>
<dbReference type="Pfam" id="PF10298">
    <property type="entry name" value="WhiA_N"/>
    <property type="match status" value="1"/>
</dbReference>
<evidence type="ECO:0000256" key="3">
    <source>
        <dbReference type="ARBA" id="ARBA00023306"/>
    </source>
</evidence>
<dbReference type="SUPFAM" id="SSF55608">
    <property type="entry name" value="Homing endonucleases"/>
    <property type="match status" value="1"/>
</dbReference>
<feature type="domain" description="Sporulation transcription regulator WhiA N-terminal" evidence="6">
    <location>
        <begin position="18"/>
        <end position="99"/>
    </location>
</feature>
<feature type="domain" description="Sporulation regulator WhiA C-terminal" evidence="5">
    <location>
        <begin position="217"/>
        <end position="300"/>
    </location>
</feature>
<reference evidence="8 9" key="1">
    <citation type="submission" date="2017-12" db="EMBL/GenBank/DDBJ databases">
        <authorList>
            <person name="Hurst M.R.H."/>
        </authorList>
    </citation>
    <scope>NUCLEOTIDE SEQUENCE [LARGE SCALE GENOMIC DNA]</scope>
    <source>
        <strain evidence="8 9">TH11417</strain>
    </source>
</reference>
<reference evidence="8 9" key="2">
    <citation type="submission" date="2018-02" db="EMBL/GenBank/DDBJ databases">
        <title>Whole genome sequencing analysis of Streptococcus pluranimalium isolated from cattle infected mastitis in China.</title>
        <authorList>
            <person name="Zhang J.-R."/>
            <person name="Hu G.-Z."/>
        </authorList>
    </citation>
    <scope>NUCLEOTIDE SEQUENCE [LARGE SCALE GENOMIC DNA]</scope>
    <source>
        <strain evidence="8 9">TH11417</strain>
    </source>
</reference>
<proteinExistence type="inferred from homology"/>
<feature type="domain" description="WhiA LAGLIDADG-like" evidence="7">
    <location>
        <begin position="122"/>
        <end position="214"/>
    </location>
</feature>
<dbReference type="Proteomes" id="UP000238956">
    <property type="component" value="Chromosome"/>
</dbReference>
<dbReference type="AlphaFoldDB" id="A0A2L0D4S8"/>
<dbReference type="PANTHER" id="PTHR37307:SF1">
    <property type="entry name" value="CELL DIVISION PROTEIN WHIA-RELATED"/>
    <property type="match status" value="1"/>
</dbReference>
<keyword evidence="9" id="KW-1185">Reference proteome</keyword>
<keyword evidence="1 4" id="KW-0132">Cell division</keyword>
<dbReference type="EMBL" id="CP025536">
    <property type="protein sequence ID" value="AUW96815.1"/>
    <property type="molecule type" value="Genomic_DNA"/>
</dbReference>
<dbReference type="HAMAP" id="MF_01420">
    <property type="entry name" value="HTH_type_WhiA"/>
    <property type="match status" value="1"/>
</dbReference>
<dbReference type="InterPro" id="IPR018478">
    <property type="entry name" value="Sporu_reg_WhiA_N_dom"/>
</dbReference>
<evidence type="ECO:0000256" key="4">
    <source>
        <dbReference type="HAMAP-Rule" id="MF_01420"/>
    </source>
</evidence>
<dbReference type="Gene3D" id="3.10.28.10">
    <property type="entry name" value="Homing endonucleases"/>
    <property type="match status" value="1"/>
</dbReference>